<proteinExistence type="inferred from homology"/>
<keyword evidence="4" id="KW-1185">Reference proteome</keyword>
<dbReference type="NCBIfam" id="NF006100">
    <property type="entry name" value="PRK08252.1"/>
    <property type="match status" value="1"/>
</dbReference>
<dbReference type="InterPro" id="IPR029045">
    <property type="entry name" value="ClpP/crotonase-like_dom_sf"/>
</dbReference>
<dbReference type="InterPro" id="IPR018376">
    <property type="entry name" value="Enoyl-CoA_hyd/isom_CS"/>
</dbReference>
<dbReference type="InterPro" id="IPR001753">
    <property type="entry name" value="Enoyl-CoA_hydra/iso"/>
</dbReference>
<dbReference type="CDD" id="cd06558">
    <property type="entry name" value="crotonase-like"/>
    <property type="match status" value="1"/>
</dbReference>
<comment type="similarity">
    <text evidence="1 2">Belongs to the enoyl-CoA hydratase/isomerase family.</text>
</comment>
<dbReference type="RefSeq" id="WP_148354562.1">
    <property type="nucleotide sequence ID" value="NZ_JBHSBF010000032.1"/>
</dbReference>
<dbReference type="Gene3D" id="1.10.12.10">
    <property type="entry name" value="Lyase 2-enoyl-coa Hydratase, Chain A, domain 2"/>
    <property type="match status" value="1"/>
</dbReference>
<dbReference type="AlphaFoldDB" id="A0A5D0TT85"/>
<dbReference type="PROSITE" id="PS00166">
    <property type="entry name" value="ENOYL_COA_HYDRATASE"/>
    <property type="match status" value="1"/>
</dbReference>
<dbReference type="EMBL" id="VSFF01000015">
    <property type="protein sequence ID" value="TYC08943.1"/>
    <property type="molecule type" value="Genomic_DNA"/>
</dbReference>
<reference evidence="3 4" key="1">
    <citation type="submission" date="2019-08" db="EMBL/GenBank/DDBJ databases">
        <title>Actinomadura sp. nov. CYP1-5 isolated from mountain soil.</title>
        <authorList>
            <person name="Songsumanus A."/>
            <person name="Kuncharoen N."/>
            <person name="Kudo T."/>
            <person name="Yuki M."/>
            <person name="Igarashi Y."/>
            <person name="Tanasupawat S."/>
        </authorList>
    </citation>
    <scope>NUCLEOTIDE SEQUENCE [LARGE SCALE GENOMIC DNA]</scope>
    <source>
        <strain evidence="3 4">GKU157</strain>
    </source>
</reference>
<sequence length="258" mass="26828">MDKQAGDVVLLDACDGVLTITLNRPAKRNAVDRAVAEAVSAALDRLEDDDALRVGVLTGAGGTFCAGLDLDAFARGEAARSASRGFAGIVERPPAKPLIAAVEGWALGGGFEILLCCDLLVASSTAVLGLPEVKRGLVARGGGALRLTQHLPRGRALELLLTGEPITAADAHAYGLVNRLTEAGQALRVARDLARGISANAPLAVSAAKRIVTEAPGWGLDEAFRRQGEILAPVFDSADAREGALAFKEKRPPVWQGR</sequence>
<dbReference type="Pfam" id="PF00378">
    <property type="entry name" value="ECH_1"/>
    <property type="match status" value="1"/>
</dbReference>
<comment type="caution">
    <text evidence="3">The sequence shown here is derived from an EMBL/GenBank/DDBJ whole genome shotgun (WGS) entry which is preliminary data.</text>
</comment>
<evidence type="ECO:0000313" key="3">
    <source>
        <dbReference type="EMBL" id="TYC08943.1"/>
    </source>
</evidence>
<dbReference type="Gene3D" id="3.90.226.10">
    <property type="entry name" value="2-enoyl-CoA Hydratase, Chain A, domain 1"/>
    <property type="match status" value="1"/>
</dbReference>
<accession>A0A5D0TT85</accession>
<dbReference type="PANTHER" id="PTHR43802:SF1">
    <property type="entry name" value="IP11341P-RELATED"/>
    <property type="match status" value="1"/>
</dbReference>
<evidence type="ECO:0000256" key="1">
    <source>
        <dbReference type="ARBA" id="ARBA00005254"/>
    </source>
</evidence>
<organism evidence="3 4">
    <name type="scientific">Actinomadura syzygii</name>
    <dbReference type="NCBI Taxonomy" id="1427538"/>
    <lineage>
        <taxon>Bacteria</taxon>
        <taxon>Bacillati</taxon>
        <taxon>Actinomycetota</taxon>
        <taxon>Actinomycetes</taxon>
        <taxon>Streptosporangiales</taxon>
        <taxon>Thermomonosporaceae</taxon>
        <taxon>Actinomadura</taxon>
    </lineage>
</organism>
<gene>
    <name evidence="3" type="ORF">FXF65_36075</name>
</gene>
<dbReference type="Proteomes" id="UP000322634">
    <property type="component" value="Unassembled WGS sequence"/>
</dbReference>
<dbReference type="OrthoDB" id="4284283at2"/>
<dbReference type="SUPFAM" id="SSF52096">
    <property type="entry name" value="ClpP/crotonase"/>
    <property type="match status" value="1"/>
</dbReference>
<protein>
    <submittedName>
        <fullName evidence="3">Crotonase/enoyl-CoA hydratase family protein</fullName>
    </submittedName>
</protein>
<dbReference type="GO" id="GO:0003824">
    <property type="term" value="F:catalytic activity"/>
    <property type="evidence" value="ECO:0007669"/>
    <property type="project" value="InterPro"/>
</dbReference>
<name>A0A5D0TT85_9ACTN</name>
<evidence type="ECO:0000313" key="4">
    <source>
        <dbReference type="Proteomes" id="UP000322634"/>
    </source>
</evidence>
<dbReference type="InterPro" id="IPR014748">
    <property type="entry name" value="Enoyl-CoA_hydra_C"/>
</dbReference>
<dbReference type="PANTHER" id="PTHR43802">
    <property type="entry name" value="ENOYL-COA HYDRATASE"/>
    <property type="match status" value="1"/>
</dbReference>
<evidence type="ECO:0000256" key="2">
    <source>
        <dbReference type="RuleBase" id="RU003707"/>
    </source>
</evidence>